<dbReference type="InterPro" id="IPR036770">
    <property type="entry name" value="Ankyrin_rpt-contain_sf"/>
</dbReference>
<feature type="compositionally biased region" description="Low complexity" evidence="1">
    <location>
        <begin position="205"/>
        <end position="220"/>
    </location>
</feature>
<gene>
    <name evidence="2" type="ORF">HK105_207315</name>
</gene>
<dbReference type="PANTHER" id="PTHR46586:SF3">
    <property type="entry name" value="ANKYRIN REPEAT-CONTAINING PROTEIN"/>
    <property type="match status" value="1"/>
</dbReference>
<keyword evidence="3" id="KW-1185">Reference proteome</keyword>
<comment type="caution">
    <text evidence="2">The sequence shown here is derived from an EMBL/GenBank/DDBJ whole genome shotgun (WGS) entry which is preliminary data.</text>
</comment>
<evidence type="ECO:0000313" key="2">
    <source>
        <dbReference type="EMBL" id="KAL2913196.1"/>
    </source>
</evidence>
<dbReference type="PANTHER" id="PTHR46586">
    <property type="entry name" value="ANKYRIN REPEAT-CONTAINING PROTEIN"/>
    <property type="match status" value="1"/>
</dbReference>
<feature type="region of interest" description="Disordered" evidence="1">
    <location>
        <begin position="173"/>
        <end position="232"/>
    </location>
</feature>
<sequence>MPAPASHLARACFQPAAASGPAVPVAFGRPRPARFRGATDVFECIRRLPLELRRDIYGRTDTLTRWLHGELPLPLAERDFRLLLADVFRHNRTDIAESLVASVAANSDGADDDKDSGAPPRWTVSWELLLVHSDEMRRIALTIPRPAGVGPYTGMALDRFECVYGVADPAKTREASLPDDDDDTDDVMDEDDAEVADSDSDTDLANDSASDAASDAASNADTDEASDAGTDTNAAELADGNCLGDNDDECACEANPDEEVSGRQLLQGFSNAFCEQLHPDIAAALNNLLDTVVAKTSRAVSLDHSLASRILECAAGLGRVDVVQTMAVHVAQPSWHTFLFAGVQGHLPVIRFLCDAGRDRHLSLNGAIAGGHADIAAFVHARRPDLALSPAAVQFALGARRTAAVWWLLQNGPAAWRSHAAFASLQSGCAEHGHLDLLEFAVEHGIGEPLAASAVDAAAQWGSLATVQWLQKRAAAAPAAAGPASQAACTTAAMTNSAANGHHELFVWLWKTFPHLRPTAQQLTQAAANGHMSVVDYFVQHAGEQADSADCVDDGEDRATPFDPLLQAAVAGGHLALSKRILASGRATPSAAMLRDALNNGHVHCARWLSGVLRAAGLAGLGANSVAVGNLVNKACETDDARMLAFLVESCGVEVNDAAIQIAERFDSRKVIMLLGLRR</sequence>
<dbReference type="Proteomes" id="UP001527925">
    <property type="component" value="Unassembled WGS sequence"/>
</dbReference>
<dbReference type="InterPro" id="IPR052050">
    <property type="entry name" value="SecEffector_AnkRepeat"/>
</dbReference>
<dbReference type="Gene3D" id="1.25.40.20">
    <property type="entry name" value="Ankyrin repeat-containing domain"/>
    <property type="match status" value="2"/>
</dbReference>
<evidence type="ECO:0000313" key="3">
    <source>
        <dbReference type="Proteomes" id="UP001527925"/>
    </source>
</evidence>
<reference evidence="2 3" key="1">
    <citation type="submission" date="2023-09" db="EMBL/GenBank/DDBJ databases">
        <title>Pangenome analysis of Batrachochytrium dendrobatidis and related Chytrids.</title>
        <authorList>
            <person name="Yacoub M.N."/>
            <person name="Stajich J.E."/>
            <person name="James T.Y."/>
        </authorList>
    </citation>
    <scope>NUCLEOTIDE SEQUENCE [LARGE SCALE GENOMIC DNA]</scope>
    <source>
        <strain evidence="2 3">JEL0888</strain>
    </source>
</reference>
<evidence type="ECO:0008006" key="4">
    <source>
        <dbReference type="Google" id="ProtNLM"/>
    </source>
</evidence>
<accession>A0ABR4N103</accession>
<organism evidence="2 3">
    <name type="scientific">Polyrhizophydium stewartii</name>
    <dbReference type="NCBI Taxonomy" id="2732419"/>
    <lineage>
        <taxon>Eukaryota</taxon>
        <taxon>Fungi</taxon>
        <taxon>Fungi incertae sedis</taxon>
        <taxon>Chytridiomycota</taxon>
        <taxon>Chytridiomycota incertae sedis</taxon>
        <taxon>Chytridiomycetes</taxon>
        <taxon>Rhizophydiales</taxon>
        <taxon>Rhizophydiales incertae sedis</taxon>
        <taxon>Polyrhizophydium</taxon>
    </lineage>
</organism>
<proteinExistence type="predicted"/>
<dbReference type="EMBL" id="JADGIZ020000050">
    <property type="protein sequence ID" value="KAL2913196.1"/>
    <property type="molecule type" value="Genomic_DNA"/>
</dbReference>
<protein>
    <recommendedName>
        <fullName evidence="4">Ankyrin repeat protein</fullName>
    </recommendedName>
</protein>
<dbReference type="SUPFAM" id="SSF48403">
    <property type="entry name" value="Ankyrin repeat"/>
    <property type="match status" value="1"/>
</dbReference>
<name>A0ABR4N103_9FUNG</name>
<evidence type="ECO:0000256" key="1">
    <source>
        <dbReference type="SAM" id="MobiDB-lite"/>
    </source>
</evidence>
<feature type="compositionally biased region" description="Acidic residues" evidence="1">
    <location>
        <begin position="177"/>
        <end position="204"/>
    </location>
</feature>